<comment type="caution">
    <text evidence="2">The sequence shown here is derived from an EMBL/GenBank/DDBJ whole genome shotgun (WGS) entry which is preliminary data.</text>
</comment>
<sequence length="209" mass="25124">MALSKALYLIHLFFIHFLPQYEYILYETNDRGKNGQIEVVMKRDSLGYHIIYKSDRTIEVILDTINLQTLYVNKIVGKKWELSVKRNHFFEVNYRGRKNYYNESNPVYDRHTLDFVLRGFDYNKNFKKRIRLNVPEFMIINADLEVIGEENITTPAGSFDCWKIKMTPRVVFTNMKFYFYIEKQYPFRFVKYTDSSGKNSIFLKEYSGQ</sequence>
<feature type="domain" description="DUF3108" evidence="1">
    <location>
        <begin position="143"/>
        <end position="173"/>
    </location>
</feature>
<organism evidence="2">
    <name type="scientific">candidate division WOR-3 bacterium</name>
    <dbReference type="NCBI Taxonomy" id="2052148"/>
    <lineage>
        <taxon>Bacteria</taxon>
        <taxon>Bacteria division WOR-3</taxon>
    </lineage>
</organism>
<dbReference type="InterPro" id="IPR049279">
    <property type="entry name" value="DUF3108-like"/>
</dbReference>
<dbReference type="Gene3D" id="2.40.360.20">
    <property type="match status" value="1"/>
</dbReference>
<reference evidence="2" key="1">
    <citation type="journal article" date="2020" name="mSystems">
        <title>Genome- and Community-Level Interaction Insights into Carbon Utilization and Element Cycling Functions of Hydrothermarchaeota in Hydrothermal Sediment.</title>
        <authorList>
            <person name="Zhou Z."/>
            <person name="Liu Y."/>
            <person name="Xu W."/>
            <person name="Pan J."/>
            <person name="Luo Z.H."/>
            <person name="Li M."/>
        </authorList>
    </citation>
    <scope>NUCLEOTIDE SEQUENCE [LARGE SCALE GENOMIC DNA]</scope>
    <source>
        <strain evidence="2">SpSt-961</strain>
    </source>
</reference>
<accession>A0A7V3RJ02</accession>
<proteinExistence type="predicted"/>
<dbReference type="Pfam" id="PF21347">
    <property type="entry name" value="DUF3108_like"/>
    <property type="match status" value="1"/>
</dbReference>
<protein>
    <recommendedName>
        <fullName evidence="1">DUF3108 domain-containing protein</fullName>
    </recommendedName>
</protein>
<gene>
    <name evidence="2" type="ORF">ENX68_08185</name>
</gene>
<name>A0A7V3RJ02_UNCW3</name>
<evidence type="ECO:0000259" key="1">
    <source>
        <dbReference type="Pfam" id="PF21347"/>
    </source>
</evidence>
<dbReference type="AlphaFoldDB" id="A0A7V3RJ02"/>
<evidence type="ECO:0000313" key="2">
    <source>
        <dbReference type="EMBL" id="HGE78949.1"/>
    </source>
</evidence>
<dbReference type="EMBL" id="DTOZ01000194">
    <property type="protein sequence ID" value="HGE78949.1"/>
    <property type="molecule type" value="Genomic_DNA"/>
</dbReference>